<proteinExistence type="predicted"/>
<dbReference type="AlphaFoldDB" id="A0AAD4DKX5"/>
<organism evidence="2 3">
    <name type="scientific">Linnemannia exigua</name>
    <dbReference type="NCBI Taxonomy" id="604196"/>
    <lineage>
        <taxon>Eukaryota</taxon>
        <taxon>Fungi</taxon>
        <taxon>Fungi incertae sedis</taxon>
        <taxon>Mucoromycota</taxon>
        <taxon>Mortierellomycotina</taxon>
        <taxon>Mortierellomycetes</taxon>
        <taxon>Mortierellales</taxon>
        <taxon>Mortierellaceae</taxon>
        <taxon>Linnemannia</taxon>
    </lineage>
</organism>
<feature type="region of interest" description="Disordered" evidence="1">
    <location>
        <begin position="330"/>
        <end position="372"/>
    </location>
</feature>
<sequence>MSAATSPVDTVFSGYSSTTSFSSSTYGSRGGYPGTTLSELIIAEAHYLSTLKRVGNALNLASNQSLATGRKTSNVIRALVERWTTMMRIHIKFHDDVVATKEDIRGTTQLLNNLLLTLEPVLVDHGRDLSSAVYKLSRNDKRSGHTPAEWDVALRHPFDHLTIYNEWLQRIDPHNQFNTPCLAQLNSLVLNVKAAIEAHQNPRGMLKRLSTFARGVMKRPSLPHLSHSNSQDSNAASPTTPTTAISISAKDITHVGGSKAGSTHKSITNIRGVSIDLSRATPAVATPATAIVSPTTAATTVAGSPSENRIETVADKASVKNLNSATTIISPGATLTDSPAGSPRSAAAGTTNNAAALPPRHPNRASVARSDMSSVGSLTLAPSSESLHMKAAAIAANANSTNFGAGGRPGGLLERQGSATSQRQKFLEEREARKATLRMGAQAFIVAKTESLQQRSPTFVSRPSIDRLRTITKRDVETKPPVKSLINFWEQATEPIEV</sequence>
<gene>
    <name evidence="2" type="ORF">BGZ95_008604</name>
</gene>
<feature type="region of interest" description="Disordered" evidence="1">
    <location>
        <begin position="400"/>
        <end position="420"/>
    </location>
</feature>
<dbReference type="EMBL" id="JAAAIL010000046">
    <property type="protein sequence ID" value="KAG0280812.1"/>
    <property type="molecule type" value="Genomic_DNA"/>
</dbReference>
<keyword evidence="3" id="KW-1185">Reference proteome</keyword>
<dbReference type="Proteomes" id="UP001194580">
    <property type="component" value="Unassembled WGS sequence"/>
</dbReference>
<feature type="compositionally biased region" description="Low complexity" evidence="1">
    <location>
        <begin position="338"/>
        <end position="356"/>
    </location>
</feature>
<protein>
    <submittedName>
        <fullName evidence="2">Uncharacterized protein</fullName>
    </submittedName>
</protein>
<reference evidence="2" key="1">
    <citation type="journal article" date="2020" name="Fungal Divers.">
        <title>Resolving the Mortierellaceae phylogeny through synthesis of multi-gene phylogenetics and phylogenomics.</title>
        <authorList>
            <person name="Vandepol N."/>
            <person name="Liber J."/>
            <person name="Desiro A."/>
            <person name="Na H."/>
            <person name="Kennedy M."/>
            <person name="Barry K."/>
            <person name="Grigoriev I.V."/>
            <person name="Miller A.N."/>
            <person name="O'Donnell K."/>
            <person name="Stajich J.E."/>
            <person name="Bonito G."/>
        </authorList>
    </citation>
    <scope>NUCLEOTIDE SEQUENCE</scope>
    <source>
        <strain evidence="2">NRRL 28262</strain>
    </source>
</reference>
<feature type="region of interest" description="Disordered" evidence="1">
    <location>
        <begin position="220"/>
        <end position="241"/>
    </location>
</feature>
<evidence type="ECO:0000313" key="3">
    <source>
        <dbReference type="Proteomes" id="UP001194580"/>
    </source>
</evidence>
<evidence type="ECO:0000313" key="2">
    <source>
        <dbReference type="EMBL" id="KAG0280812.1"/>
    </source>
</evidence>
<comment type="caution">
    <text evidence="2">The sequence shown here is derived from an EMBL/GenBank/DDBJ whole genome shotgun (WGS) entry which is preliminary data.</text>
</comment>
<name>A0AAD4DKX5_9FUNG</name>
<evidence type="ECO:0000256" key="1">
    <source>
        <dbReference type="SAM" id="MobiDB-lite"/>
    </source>
</evidence>
<accession>A0AAD4DKX5</accession>